<dbReference type="PATRIC" id="fig|1008153.3.peg.1188"/>
<dbReference type="EMBL" id="LTAZ01000004">
    <property type="protein sequence ID" value="KYH26090.1"/>
    <property type="molecule type" value="Genomic_DNA"/>
</dbReference>
<organism evidence="1 2">
    <name type="scientific">Halalkalicoccus paucihalophilus</name>
    <dbReference type="NCBI Taxonomy" id="1008153"/>
    <lineage>
        <taxon>Archaea</taxon>
        <taxon>Methanobacteriati</taxon>
        <taxon>Methanobacteriota</taxon>
        <taxon>Stenosarchaea group</taxon>
        <taxon>Halobacteria</taxon>
        <taxon>Halobacteriales</taxon>
        <taxon>Halococcaceae</taxon>
        <taxon>Halalkalicoccus</taxon>
    </lineage>
</organism>
<dbReference type="Proteomes" id="UP000075321">
    <property type="component" value="Unassembled WGS sequence"/>
</dbReference>
<comment type="caution">
    <text evidence="1">The sequence shown here is derived from an EMBL/GenBank/DDBJ whole genome shotgun (WGS) entry which is preliminary data.</text>
</comment>
<reference evidence="1 2" key="1">
    <citation type="submission" date="2016-02" db="EMBL/GenBank/DDBJ databases">
        <title>Genome sequence of Halalkalicoccus paucihalophilus DSM 24557.</title>
        <authorList>
            <person name="Poehlein A."/>
            <person name="Daniel R."/>
        </authorList>
    </citation>
    <scope>NUCLEOTIDE SEQUENCE [LARGE SCALE GENOMIC DNA]</scope>
    <source>
        <strain evidence="1 2">DSM 24557</strain>
    </source>
</reference>
<evidence type="ECO:0000313" key="2">
    <source>
        <dbReference type="Proteomes" id="UP000075321"/>
    </source>
</evidence>
<gene>
    <name evidence="1" type="ORF">HAPAU_11820</name>
</gene>
<keyword evidence="2" id="KW-1185">Reference proteome</keyword>
<sequence length="147" mass="16684">MNRRRFLASISGVTALGLSGCVTVTRPVPIEFTMFNFTDQAHEVEFELLEHESRFSSGFTLPAEYDEYVDIIEERHDIRANNEYTFRIELTVDGGTVDVPLCRVECAHEDDSVWFGLDLKSYGSDYFRVEKLEDGCRSPAGVGFRIG</sequence>
<protein>
    <recommendedName>
        <fullName evidence="3">Lipoprotein</fullName>
    </recommendedName>
</protein>
<evidence type="ECO:0008006" key="3">
    <source>
        <dbReference type="Google" id="ProtNLM"/>
    </source>
</evidence>
<dbReference type="AlphaFoldDB" id="A0A151AEU0"/>
<evidence type="ECO:0000313" key="1">
    <source>
        <dbReference type="EMBL" id="KYH26090.1"/>
    </source>
</evidence>
<proteinExistence type="predicted"/>
<accession>A0A151AEU0</accession>
<dbReference type="PROSITE" id="PS51257">
    <property type="entry name" value="PROKAR_LIPOPROTEIN"/>
    <property type="match status" value="1"/>
</dbReference>
<name>A0A151AEU0_9EURY</name>